<dbReference type="SUPFAM" id="SSF56300">
    <property type="entry name" value="Metallo-dependent phosphatases"/>
    <property type="match status" value="1"/>
</dbReference>
<dbReference type="Pfam" id="PF06874">
    <property type="entry name" value="FBPase_2"/>
    <property type="match status" value="1"/>
</dbReference>
<dbReference type="InterPro" id="IPR009164">
    <property type="entry name" value="FBPtase_class3"/>
</dbReference>
<dbReference type="HAMAP" id="MF_01854">
    <property type="entry name" value="FBPase_class3"/>
    <property type="match status" value="1"/>
</dbReference>
<dbReference type="EMBL" id="CP146256">
    <property type="protein sequence ID" value="XAH75985.1"/>
    <property type="molecule type" value="Genomic_DNA"/>
</dbReference>
<keyword evidence="3 4" id="KW-0119">Carbohydrate metabolism</keyword>
<evidence type="ECO:0000256" key="4">
    <source>
        <dbReference type="HAMAP-Rule" id="MF_01854"/>
    </source>
</evidence>
<comment type="cofactor">
    <cofactor evidence="4">
        <name>Mn(2+)</name>
        <dbReference type="ChEBI" id="CHEBI:29035"/>
    </cofactor>
</comment>
<keyword evidence="6" id="KW-1185">Reference proteome</keyword>
<reference evidence="5 6" key="1">
    <citation type="submission" date="2024-02" db="EMBL/GenBank/DDBJ databases">
        <title>Bacterial strain from lacustrine sediment.</title>
        <authorList>
            <person name="Petit C."/>
            <person name="Fadhlaoui K."/>
        </authorList>
    </citation>
    <scope>NUCLEOTIDE SEQUENCE [LARGE SCALE GENOMIC DNA]</scope>
    <source>
        <strain evidence="5 6">IPX-CK</strain>
    </source>
</reference>
<evidence type="ECO:0000256" key="1">
    <source>
        <dbReference type="ARBA" id="ARBA00022801"/>
    </source>
</evidence>
<accession>A0ABZ3F1H0</accession>
<dbReference type="RefSeq" id="WP_342759558.1">
    <property type="nucleotide sequence ID" value="NZ_CP146256.1"/>
</dbReference>
<protein>
    <recommendedName>
        <fullName evidence="4">Fructose-1,6-bisphosphatase class 3</fullName>
        <shortName evidence="4">FBPase class 3</shortName>
        <ecNumber evidence="4">3.1.3.11</ecNumber>
    </recommendedName>
    <alternativeName>
        <fullName evidence="4">D-fructose-1,6-bisphosphate 1-phosphohydrolase class 3</fullName>
    </alternativeName>
</protein>
<sequence>MDNLELKYLRSLSHQYPTIASASTEIINLQAILNLPKGTEHFLTDIHGEYEQFNHVLKNGSGSVKRKIDEEFGNTLSSKDKKSLATLIYYPKEKLDIVLQEEANIEDWYKITLHRLVQITKRVSSKYTRSKVRKALPKDFAYIIEELITEKSEVQDKEAYYNEIINAIIRIDRAQEFIVALGNLIQRMVIDHLHIVGDIFDRGPGPHIILDTLSRYHSVDIQWGNHDIVWMGAAAGHLACIANVIRMSARYGNLDTLEEGYGINLIPLAAFALETYKDVNCDTFSIKYNTDYNTKDLSLDMKMHKAISIIQFKLEGNLLMRRPEFLMQDRLLLDKINYENKTVTIDGQTYEMSDVEFPTVNPKKPYELTPEEEQVMERLRQAFVKCEKLQEHVRFLFSQGGLYKVHNSNLLYHGCMPMDENGNFSELTIDGVKYCGKALYDIFDHYARKGYYSRNNPAEMQKGQDIIWYIWAGPTSPVFGKDKMATFERYFVKDKKTHAELKNSYYRLLDDENTINKILTEFGLDTENSHIVNGHVPVELKKGESPIRCNGKLLIIDGGFSKAYQGKTGIAGYTLVANSHGMRLVAHEPFESTEAAILHESDIFSDSMILETSKTRISVADTDVGAELKESIYQLEELLKAYRNGTIVEKAL</sequence>
<dbReference type="PIRSF" id="PIRSF000906">
    <property type="entry name" value="FBPtase_Bacill"/>
    <property type="match status" value="1"/>
</dbReference>
<name>A0ABZ3F1H0_9FIRM</name>
<comment type="pathway">
    <text evidence="4">Carbohydrate biosynthesis; gluconeogenesis.</text>
</comment>
<keyword evidence="1 4" id="KW-0378">Hydrolase</keyword>
<dbReference type="Proteomes" id="UP001451571">
    <property type="component" value="Chromosome"/>
</dbReference>
<evidence type="ECO:0000313" key="5">
    <source>
        <dbReference type="EMBL" id="XAH75985.1"/>
    </source>
</evidence>
<comment type="similarity">
    <text evidence="4">Belongs to the FBPase class 3 family.</text>
</comment>
<dbReference type="InterPro" id="IPR029052">
    <property type="entry name" value="Metallo-depent_PP-like"/>
</dbReference>
<comment type="catalytic activity">
    <reaction evidence="4">
        <text>beta-D-fructose 1,6-bisphosphate + H2O = beta-D-fructose 6-phosphate + phosphate</text>
        <dbReference type="Rhea" id="RHEA:11064"/>
        <dbReference type="ChEBI" id="CHEBI:15377"/>
        <dbReference type="ChEBI" id="CHEBI:32966"/>
        <dbReference type="ChEBI" id="CHEBI:43474"/>
        <dbReference type="ChEBI" id="CHEBI:57634"/>
        <dbReference type="EC" id="3.1.3.11"/>
    </reaction>
</comment>
<evidence type="ECO:0000256" key="2">
    <source>
        <dbReference type="ARBA" id="ARBA00023211"/>
    </source>
</evidence>
<evidence type="ECO:0000313" key="6">
    <source>
        <dbReference type="Proteomes" id="UP001451571"/>
    </source>
</evidence>
<evidence type="ECO:0000256" key="3">
    <source>
        <dbReference type="ARBA" id="ARBA00023277"/>
    </source>
</evidence>
<keyword evidence="2 4" id="KW-0464">Manganese</keyword>
<dbReference type="Gene3D" id="3.60.21.10">
    <property type="match status" value="1"/>
</dbReference>
<dbReference type="EC" id="3.1.3.11" evidence="4"/>
<gene>
    <name evidence="4" type="primary">fbp</name>
    <name evidence="5" type="ORF">V6984_09590</name>
</gene>
<organism evidence="5 6">
    <name type="scientific">Kineothrix sedimenti</name>
    <dbReference type="NCBI Taxonomy" id="3123317"/>
    <lineage>
        <taxon>Bacteria</taxon>
        <taxon>Bacillati</taxon>
        <taxon>Bacillota</taxon>
        <taxon>Clostridia</taxon>
        <taxon>Lachnospirales</taxon>
        <taxon>Lachnospiraceae</taxon>
        <taxon>Kineothrix</taxon>
    </lineage>
</organism>
<proteinExistence type="inferred from homology"/>